<dbReference type="EMBL" id="QSUP01000020">
    <property type="protein sequence ID" value="RGN49359.1"/>
    <property type="molecule type" value="Genomic_DNA"/>
</dbReference>
<evidence type="ECO:0000313" key="4">
    <source>
        <dbReference type="EMBL" id="RGN49359.1"/>
    </source>
</evidence>
<dbReference type="RefSeq" id="WP_005637499.1">
    <property type="nucleotide sequence ID" value="NZ_BAABYG010000001.1"/>
</dbReference>
<name>A0A3R5W4L7_9BACT</name>
<dbReference type="Proteomes" id="UP000261088">
    <property type="component" value="Unassembled WGS sequence"/>
</dbReference>
<evidence type="ECO:0000313" key="5">
    <source>
        <dbReference type="EMBL" id="RGZ45609.1"/>
    </source>
</evidence>
<dbReference type="OrthoDB" id="1524092at2"/>
<comment type="caution">
    <text evidence="6">The sequence shown here is derived from an EMBL/GenBank/DDBJ whole genome shotgun (WGS) entry which is preliminary data.</text>
</comment>
<dbReference type="GeneID" id="49203255"/>
<dbReference type="Proteomes" id="UP000285173">
    <property type="component" value="Unassembled WGS sequence"/>
</dbReference>
<dbReference type="InterPro" id="IPR036388">
    <property type="entry name" value="WH-like_DNA-bd_sf"/>
</dbReference>
<dbReference type="Proteomes" id="UP000448908">
    <property type="component" value="Unassembled WGS sequence"/>
</dbReference>
<evidence type="ECO:0000313" key="8">
    <source>
        <dbReference type="Proteomes" id="UP000283732"/>
    </source>
</evidence>
<dbReference type="SUPFAM" id="SSF46894">
    <property type="entry name" value="C-terminal effector domain of the bipartite response regulators"/>
    <property type="match status" value="1"/>
</dbReference>
<proteinExistence type="predicted"/>
<evidence type="ECO:0000313" key="11">
    <source>
        <dbReference type="Proteomes" id="UP000448908"/>
    </source>
</evidence>
<reference evidence="7 8" key="1">
    <citation type="submission" date="2018-08" db="EMBL/GenBank/DDBJ databases">
        <title>A genome reference for cultivated species of the human gut microbiota.</title>
        <authorList>
            <person name="Zou Y."/>
            <person name="Xue W."/>
            <person name="Luo G."/>
        </authorList>
    </citation>
    <scope>NUCLEOTIDE SEQUENCE [LARGE SCALE GENOMIC DNA]</scope>
    <source>
        <strain evidence="6 8">AM16-50</strain>
        <strain evidence="5 9">AM50-15</strain>
        <strain evidence="4 7">OM05-11AA</strain>
    </source>
</reference>
<sequence>MTNSKLIYIEDDQILGNLITQALVGNDSSEESLNNVISQFRKKFRSDEHIHISTHPCIGYQLDS</sequence>
<reference evidence="1" key="3">
    <citation type="submission" date="2022-01" db="EMBL/GenBank/DDBJ databases">
        <title>Novel bile acid biosynthetic pathways are enriched in the microbiome of centenarians.</title>
        <authorList>
            <person name="Sato Y."/>
            <person name="Atarashi K."/>
            <person name="Plichta R.D."/>
            <person name="Arai Y."/>
            <person name="Sasajima S."/>
            <person name="Kearney M.S."/>
            <person name="Suda W."/>
            <person name="Takeshita K."/>
            <person name="Sasaki T."/>
            <person name="Okamoto S."/>
            <person name="Skelly N.A."/>
            <person name="Okamura Y."/>
            <person name="Vlamakis H."/>
            <person name="Li Y."/>
            <person name="Tanoue T."/>
            <person name="Takei H."/>
            <person name="Nittono H."/>
            <person name="Narushima S."/>
            <person name="Irie J."/>
            <person name="Itoh H."/>
            <person name="Moriya K."/>
            <person name="Sugiura Y."/>
            <person name="Suematsu M."/>
            <person name="Moritoki N."/>
            <person name="Shibata S."/>
            <person name="Littman R.D."/>
            <person name="Fischbach A.M."/>
            <person name="Uwamino Y."/>
            <person name="Inoue T."/>
            <person name="Honda A."/>
            <person name="Hattori M."/>
            <person name="Murai T."/>
            <person name="Xavier J.R."/>
            <person name="Hirose N."/>
            <person name="Honda K."/>
        </authorList>
    </citation>
    <scope>NUCLEOTIDE SEQUENCE</scope>
    <source>
        <strain evidence="1">CE91-St3</strain>
    </source>
</reference>
<dbReference type="EMBL" id="WNCR01000010">
    <property type="protein sequence ID" value="MTU30764.1"/>
    <property type="molecule type" value="Genomic_DNA"/>
</dbReference>
<dbReference type="Proteomes" id="UP001055114">
    <property type="component" value="Unassembled WGS sequence"/>
</dbReference>
<evidence type="ECO:0000313" key="3">
    <source>
        <dbReference type="EMBL" id="MTU70100.1"/>
    </source>
</evidence>
<organism evidence="6 8">
    <name type="scientific">Parabacteroides merdae</name>
    <dbReference type="NCBI Taxonomy" id="46503"/>
    <lineage>
        <taxon>Bacteria</taxon>
        <taxon>Pseudomonadati</taxon>
        <taxon>Bacteroidota</taxon>
        <taxon>Bacteroidia</taxon>
        <taxon>Bacteroidales</taxon>
        <taxon>Tannerellaceae</taxon>
        <taxon>Parabacteroides</taxon>
    </lineage>
</organism>
<evidence type="ECO:0000313" key="7">
    <source>
        <dbReference type="Proteomes" id="UP000261088"/>
    </source>
</evidence>
<gene>
    <name evidence="1" type="ORF">CE91St3_42360</name>
    <name evidence="6" type="ORF">DW191_00200</name>
    <name evidence="5" type="ORF">DW986_14295</name>
    <name evidence="4" type="ORF">DXB61_14120</name>
    <name evidence="2" type="ORF">GMD66_16420</name>
    <name evidence="3" type="ORF">GMD92_13720</name>
</gene>
<dbReference type="Gene3D" id="1.10.10.10">
    <property type="entry name" value="Winged helix-like DNA-binding domain superfamily/Winged helix DNA-binding domain"/>
    <property type="match status" value="1"/>
</dbReference>
<dbReference type="Proteomes" id="UP000437446">
    <property type="component" value="Unassembled WGS sequence"/>
</dbReference>
<dbReference type="AlphaFoldDB" id="A0A3R5W4L7"/>
<dbReference type="GO" id="GO:0006355">
    <property type="term" value="P:regulation of DNA-templated transcription"/>
    <property type="evidence" value="ECO:0007669"/>
    <property type="project" value="InterPro"/>
</dbReference>
<dbReference type="EMBL" id="WNDA01000022">
    <property type="protein sequence ID" value="MTU70100.1"/>
    <property type="molecule type" value="Genomic_DNA"/>
</dbReference>
<evidence type="ECO:0000313" key="9">
    <source>
        <dbReference type="Proteomes" id="UP000285173"/>
    </source>
</evidence>
<dbReference type="Proteomes" id="UP000283732">
    <property type="component" value="Unassembled WGS sequence"/>
</dbReference>
<evidence type="ECO:0000313" key="2">
    <source>
        <dbReference type="EMBL" id="MTU30764.1"/>
    </source>
</evidence>
<dbReference type="EMBL" id="BQNZ01000010">
    <property type="protein sequence ID" value="GKH74373.1"/>
    <property type="molecule type" value="Genomic_DNA"/>
</dbReference>
<evidence type="ECO:0000313" key="6">
    <source>
        <dbReference type="EMBL" id="RHH79609.1"/>
    </source>
</evidence>
<dbReference type="InterPro" id="IPR016032">
    <property type="entry name" value="Sig_transdc_resp-reg_C-effctor"/>
</dbReference>
<reference evidence="10 11" key="2">
    <citation type="journal article" date="2019" name="Nat. Med.">
        <title>A library of human gut bacterial isolates paired with longitudinal multiomics data enables mechanistic microbiome research.</title>
        <authorList>
            <person name="Poyet M."/>
            <person name="Groussin M."/>
            <person name="Gibbons S.M."/>
            <person name="Avila-Pacheco J."/>
            <person name="Jiang X."/>
            <person name="Kearney S.M."/>
            <person name="Perrotta A.R."/>
            <person name="Berdy B."/>
            <person name="Zhao S."/>
            <person name="Lieberman T.D."/>
            <person name="Swanson P.K."/>
            <person name="Smith M."/>
            <person name="Roesemann S."/>
            <person name="Alexander J.E."/>
            <person name="Rich S.A."/>
            <person name="Livny J."/>
            <person name="Vlamakis H."/>
            <person name="Clish C."/>
            <person name="Bullock K."/>
            <person name="Deik A."/>
            <person name="Scott J."/>
            <person name="Pierce K.A."/>
            <person name="Xavier R.J."/>
            <person name="Alm E.J."/>
        </authorList>
    </citation>
    <scope>NUCLEOTIDE SEQUENCE [LARGE SCALE GENOMIC DNA]</scope>
    <source>
        <strain evidence="3 11">BIOML-A16</strain>
        <strain evidence="2 10">BIOML-A25</strain>
    </source>
</reference>
<evidence type="ECO:0000313" key="10">
    <source>
        <dbReference type="Proteomes" id="UP000437446"/>
    </source>
</evidence>
<dbReference type="EMBL" id="QRKC01000001">
    <property type="protein sequence ID" value="RHH79609.1"/>
    <property type="molecule type" value="Genomic_DNA"/>
</dbReference>
<accession>A0A3R5W4L7</accession>
<evidence type="ECO:0000313" key="1">
    <source>
        <dbReference type="EMBL" id="GKH74373.1"/>
    </source>
</evidence>
<dbReference type="EMBL" id="QSEF01000021">
    <property type="protein sequence ID" value="RGZ45609.1"/>
    <property type="molecule type" value="Genomic_DNA"/>
</dbReference>
<protein>
    <submittedName>
        <fullName evidence="6">Uncharacterized protein</fullName>
    </submittedName>
</protein>
<dbReference type="GO" id="GO:0003677">
    <property type="term" value="F:DNA binding"/>
    <property type="evidence" value="ECO:0007669"/>
    <property type="project" value="InterPro"/>
</dbReference>